<evidence type="ECO:0008006" key="3">
    <source>
        <dbReference type="Google" id="ProtNLM"/>
    </source>
</evidence>
<protein>
    <recommendedName>
        <fullName evidence="3">Heterokaryon incompatibility domain-containing protein</fullName>
    </recommendedName>
</protein>
<proteinExistence type="predicted"/>
<name>A0ABR1U9E4_9PEZI</name>
<gene>
    <name evidence="1" type="ORF">PG994_009626</name>
</gene>
<dbReference type="Pfam" id="PF26639">
    <property type="entry name" value="Het-6_barrel"/>
    <property type="match status" value="1"/>
</dbReference>
<dbReference type="Proteomes" id="UP001480595">
    <property type="component" value="Unassembled WGS sequence"/>
</dbReference>
<sequence>MNGSTQLNAFEMALCSIDLACQGEDHTFSMWSVIDGIVGVPYWERLWIVQEIALGSSLLFWYGDYYVTPSELSVVSSSLPRQEGPTGKLIQYVGKDKSMATIFNLYPAINMPMWLRKNIHGVLLGDERQEHMLVRCITQATHSHATDLRDKVYGLLALLPPAISSQIHPSYDPDVTWRDTWIMFAKSCFQHNESLNLLSRLNRNGWPTHPDIPTWAMNLHKIQRQMFPLPEQLNSHEPGGSYPGMPFGHLVSHPHVLADLGPFASDAEFDPAFKFSKDNLLLSCEGVFVDRVGNMATLRSTRQRIADPSRYMTAMEPIAGYRKACPDPKLSLARAVVGNSRFQWGDDASLFDIPWLSSRELQKVPITAYDHRGGPNFRDSSRFHKSTVSSCRMLQTRRIFETQDGLVGCVTSSALPGDRIAILFGCDMPVVLRPTNGEYEVIGGCFVDGLMNGEVAEEVKNGDLVPETITLC</sequence>
<dbReference type="InterPro" id="IPR052895">
    <property type="entry name" value="HetReg/Transcr_Mod"/>
</dbReference>
<reference evidence="1 2" key="1">
    <citation type="submission" date="2023-01" db="EMBL/GenBank/DDBJ databases">
        <title>Analysis of 21 Apiospora genomes using comparative genomics revels a genus with tremendous synthesis potential of carbohydrate active enzymes and secondary metabolites.</title>
        <authorList>
            <person name="Sorensen T."/>
        </authorList>
    </citation>
    <scope>NUCLEOTIDE SEQUENCE [LARGE SCALE GENOMIC DNA]</scope>
    <source>
        <strain evidence="1 2">CBS 135458</strain>
    </source>
</reference>
<dbReference type="PANTHER" id="PTHR24148">
    <property type="entry name" value="ANKYRIN REPEAT DOMAIN-CONTAINING PROTEIN 39 HOMOLOG-RELATED"/>
    <property type="match status" value="1"/>
</dbReference>
<evidence type="ECO:0000313" key="1">
    <source>
        <dbReference type="EMBL" id="KAK8054559.1"/>
    </source>
</evidence>
<comment type="caution">
    <text evidence="1">The sequence shown here is derived from an EMBL/GenBank/DDBJ whole genome shotgun (WGS) entry which is preliminary data.</text>
</comment>
<organism evidence="1 2">
    <name type="scientific">Apiospora phragmitis</name>
    <dbReference type="NCBI Taxonomy" id="2905665"/>
    <lineage>
        <taxon>Eukaryota</taxon>
        <taxon>Fungi</taxon>
        <taxon>Dikarya</taxon>
        <taxon>Ascomycota</taxon>
        <taxon>Pezizomycotina</taxon>
        <taxon>Sordariomycetes</taxon>
        <taxon>Xylariomycetidae</taxon>
        <taxon>Amphisphaeriales</taxon>
        <taxon>Apiosporaceae</taxon>
        <taxon>Apiospora</taxon>
    </lineage>
</organism>
<dbReference type="PANTHER" id="PTHR24148:SF64">
    <property type="entry name" value="HETEROKARYON INCOMPATIBILITY DOMAIN-CONTAINING PROTEIN"/>
    <property type="match status" value="1"/>
</dbReference>
<evidence type="ECO:0000313" key="2">
    <source>
        <dbReference type="Proteomes" id="UP001480595"/>
    </source>
</evidence>
<keyword evidence="2" id="KW-1185">Reference proteome</keyword>
<dbReference type="EMBL" id="JAQQWL010000010">
    <property type="protein sequence ID" value="KAK8054559.1"/>
    <property type="molecule type" value="Genomic_DNA"/>
</dbReference>
<dbReference type="RefSeq" id="XP_066713205.1">
    <property type="nucleotide sequence ID" value="XM_066861035.1"/>
</dbReference>
<accession>A0ABR1U9E4</accession>
<dbReference type="GeneID" id="92094098"/>